<gene>
    <name evidence="1" type="ORF">CVT25_013807</name>
</gene>
<protein>
    <submittedName>
        <fullName evidence="1">Uncharacterized protein</fullName>
    </submittedName>
</protein>
<dbReference type="InParanoid" id="A0A409WTR9"/>
<dbReference type="EMBL" id="NHYD01003201">
    <property type="protein sequence ID" value="PPQ81892.1"/>
    <property type="molecule type" value="Genomic_DNA"/>
</dbReference>
<sequence>MSISMIIPSAADLLETLHNVHNCIRGALTNGDISKEIKELKAQLVSNKIFLFVTFDNERIQNEIFALHALTSPEVAHLQPAFNTPMFFWGFLKLWKEVKQAGHTADFLMKHWQNLAAFKNVVSEPISAPAVTAKVQSIVTNNLVATQAAAESNQPVEIQQHPTGVESTRCIRCQPTRYQSRSADEDVAIGKRAEEASMANTVRATERIGLKGERAVELCTAGTY</sequence>
<name>A0A409WTR9_PSICY</name>
<proteinExistence type="predicted"/>
<dbReference type="Proteomes" id="UP000283269">
    <property type="component" value="Unassembled WGS sequence"/>
</dbReference>
<reference evidence="1 2" key="1">
    <citation type="journal article" date="2018" name="Evol. Lett.">
        <title>Horizontal gene cluster transfer increased hallucinogenic mushroom diversity.</title>
        <authorList>
            <person name="Reynolds H.T."/>
            <person name="Vijayakumar V."/>
            <person name="Gluck-Thaler E."/>
            <person name="Korotkin H.B."/>
            <person name="Matheny P.B."/>
            <person name="Slot J.C."/>
        </authorList>
    </citation>
    <scope>NUCLEOTIDE SEQUENCE [LARGE SCALE GENOMIC DNA]</scope>
    <source>
        <strain evidence="1 2">2631</strain>
    </source>
</reference>
<comment type="caution">
    <text evidence="1">The sequence shown here is derived from an EMBL/GenBank/DDBJ whole genome shotgun (WGS) entry which is preliminary data.</text>
</comment>
<evidence type="ECO:0000313" key="1">
    <source>
        <dbReference type="EMBL" id="PPQ81892.1"/>
    </source>
</evidence>
<evidence type="ECO:0000313" key="2">
    <source>
        <dbReference type="Proteomes" id="UP000283269"/>
    </source>
</evidence>
<organism evidence="1 2">
    <name type="scientific">Psilocybe cyanescens</name>
    <dbReference type="NCBI Taxonomy" id="93625"/>
    <lineage>
        <taxon>Eukaryota</taxon>
        <taxon>Fungi</taxon>
        <taxon>Dikarya</taxon>
        <taxon>Basidiomycota</taxon>
        <taxon>Agaricomycotina</taxon>
        <taxon>Agaricomycetes</taxon>
        <taxon>Agaricomycetidae</taxon>
        <taxon>Agaricales</taxon>
        <taxon>Agaricineae</taxon>
        <taxon>Strophariaceae</taxon>
        <taxon>Psilocybe</taxon>
    </lineage>
</organism>
<keyword evidence="2" id="KW-1185">Reference proteome</keyword>
<dbReference type="AlphaFoldDB" id="A0A409WTR9"/>
<accession>A0A409WTR9</accession>